<dbReference type="Gene3D" id="1.10.720.30">
    <property type="entry name" value="SAP domain"/>
    <property type="match status" value="1"/>
</dbReference>
<comment type="caution">
    <text evidence="4">The sequence shown here is derived from an EMBL/GenBank/DDBJ whole genome shotgun (WGS) entry which is preliminary data.</text>
</comment>
<feature type="domain" description="SAP" evidence="3">
    <location>
        <begin position="15"/>
        <end position="49"/>
    </location>
</feature>
<dbReference type="Proteomes" id="UP000298663">
    <property type="component" value="Unassembled WGS sequence"/>
</dbReference>
<feature type="compositionally biased region" description="Basic and acidic residues" evidence="2">
    <location>
        <begin position="421"/>
        <end position="435"/>
    </location>
</feature>
<dbReference type="OrthoDB" id="5810714at2759"/>
<accession>A0A4U5NRV4</accession>
<evidence type="ECO:0000313" key="4">
    <source>
        <dbReference type="EMBL" id="TKR86459.1"/>
    </source>
</evidence>
<gene>
    <name evidence="4" type="ORF">L596_011050</name>
</gene>
<dbReference type="SMART" id="SM00513">
    <property type="entry name" value="SAP"/>
    <property type="match status" value="1"/>
</dbReference>
<organism evidence="4 5">
    <name type="scientific">Steinernema carpocapsae</name>
    <name type="common">Entomopathogenic nematode</name>
    <dbReference type="NCBI Taxonomy" id="34508"/>
    <lineage>
        <taxon>Eukaryota</taxon>
        <taxon>Metazoa</taxon>
        <taxon>Ecdysozoa</taxon>
        <taxon>Nematoda</taxon>
        <taxon>Chromadorea</taxon>
        <taxon>Rhabditida</taxon>
        <taxon>Tylenchina</taxon>
        <taxon>Panagrolaimomorpha</taxon>
        <taxon>Strongyloidoidea</taxon>
        <taxon>Steinernematidae</taxon>
        <taxon>Steinernema</taxon>
    </lineage>
</organism>
<dbReference type="Pfam" id="PF02037">
    <property type="entry name" value="SAP"/>
    <property type="match status" value="1"/>
</dbReference>
<dbReference type="AlphaFoldDB" id="A0A4U5NRV4"/>
<feature type="compositionally biased region" description="Acidic residues" evidence="2">
    <location>
        <begin position="129"/>
        <end position="144"/>
    </location>
</feature>
<name>A0A4U5NRV4_STECR</name>
<dbReference type="PROSITE" id="PS50800">
    <property type="entry name" value="SAP"/>
    <property type="match status" value="1"/>
</dbReference>
<proteinExistence type="predicted"/>
<protein>
    <recommendedName>
        <fullName evidence="3">SAP domain-containing protein</fullName>
    </recommendedName>
</protein>
<dbReference type="EMBL" id="AZBU02000003">
    <property type="protein sequence ID" value="TKR86459.1"/>
    <property type="molecule type" value="Genomic_DNA"/>
</dbReference>
<dbReference type="STRING" id="34508.A0A4U5NRV4"/>
<evidence type="ECO:0000256" key="1">
    <source>
        <dbReference type="SAM" id="Coils"/>
    </source>
</evidence>
<feature type="compositionally biased region" description="Low complexity" evidence="2">
    <location>
        <begin position="332"/>
        <end position="345"/>
    </location>
</feature>
<feature type="region of interest" description="Disordered" evidence="2">
    <location>
        <begin position="321"/>
        <end position="350"/>
    </location>
</feature>
<feature type="region of interest" description="Disordered" evidence="2">
    <location>
        <begin position="129"/>
        <end position="150"/>
    </location>
</feature>
<feature type="region of interest" description="Disordered" evidence="2">
    <location>
        <begin position="218"/>
        <end position="242"/>
    </location>
</feature>
<dbReference type="InterPro" id="IPR003034">
    <property type="entry name" value="SAP_dom"/>
</dbReference>
<dbReference type="InterPro" id="IPR036361">
    <property type="entry name" value="SAP_dom_sf"/>
</dbReference>
<dbReference type="SUPFAM" id="SSF68906">
    <property type="entry name" value="SAP domain"/>
    <property type="match status" value="1"/>
</dbReference>
<sequence>MGEEEAKNARLRSRVSGMKMNDLRKEAKKLSLKANGTKAELLHRVLNALATPIGGRDESMETEEESMETEETQVDCIGDPFTAAGVENFQQASPELFEDIADEESVEAVGSAFIKAVAVTDEGDALGPIEEEETIKEDTEDAEKDDPKVENEKAMDIESVNRESRSLRRDQRRPMENILNRTYSLSPRGSEVHIEGAQDLEESGEIVFVRRSLSTPRVAVNPSTPRSVPRPFHSMPRSGGSANRFAKAHAKIEQNMESIDEHYKRIQERHEAVQAQTPKRFRELATPKTALHSAKQAESPTFKTADPKKLSYKFGSVSPSRIQSVQKDQSKSRAASMIPSASSISKSDRRPLTIPNVLERVNELAAPKTGEVKAKERSASSRSVRRYTGRVKYVDTTKMSNAEFAKYRETSVVGHAVSENRKAHVENQKAKRETAMNKSRNIIQ</sequence>
<reference evidence="4 5" key="2">
    <citation type="journal article" date="2019" name="G3 (Bethesda)">
        <title>Hybrid Assembly of the Genome of the Entomopathogenic Nematode Steinernema carpocapsae Identifies the X-Chromosome.</title>
        <authorList>
            <person name="Serra L."/>
            <person name="Macchietto M."/>
            <person name="Macias-Munoz A."/>
            <person name="McGill C.J."/>
            <person name="Rodriguez I.M."/>
            <person name="Rodriguez B."/>
            <person name="Murad R."/>
            <person name="Mortazavi A."/>
        </authorList>
    </citation>
    <scope>NUCLEOTIDE SEQUENCE [LARGE SCALE GENOMIC DNA]</scope>
    <source>
        <strain evidence="4 5">ALL</strain>
    </source>
</reference>
<feature type="region of interest" description="Disordered" evidence="2">
    <location>
        <begin position="421"/>
        <end position="444"/>
    </location>
</feature>
<keyword evidence="5" id="KW-1185">Reference proteome</keyword>
<reference evidence="4 5" key="1">
    <citation type="journal article" date="2015" name="Genome Biol.">
        <title>Comparative genomics of Steinernema reveals deeply conserved gene regulatory networks.</title>
        <authorList>
            <person name="Dillman A.R."/>
            <person name="Macchietto M."/>
            <person name="Porter C.F."/>
            <person name="Rogers A."/>
            <person name="Williams B."/>
            <person name="Antoshechkin I."/>
            <person name="Lee M.M."/>
            <person name="Goodwin Z."/>
            <person name="Lu X."/>
            <person name="Lewis E.E."/>
            <person name="Goodrich-Blair H."/>
            <person name="Stock S.P."/>
            <person name="Adams B.J."/>
            <person name="Sternberg P.W."/>
            <person name="Mortazavi A."/>
        </authorList>
    </citation>
    <scope>NUCLEOTIDE SEQUENCE [LARGE SCALE GENOMIC DNA]</scope>
    <source>
        <strain evidence="4 5">ALL</strain>
    </source>
</reference>
<evidence type="ECO:0000256" key="2">
    <source>
        <dbReference type="SAM" id="MobiDB-lite"/>
    </source>
</evidence>
<keyword evidence="1" id="KW-0175">Coiled coil</keyword>
<evidence type="ECO:0000259" key="3">
    <source>
        <dbReference type="PROSITE" id="PS50800"/>
    </source>
</evidence>
<evidence type="ECO:0000313" key="5">
    <source>
        <dbReference type="Proteomes" id="UP000298663"/>
    </source>
</evidence>
<feature type="coiled-coil region" evidence="1">
    <location>
        <begin position="249"/>
        <end position="276"/>
    </location>
</feature>